<feature type="compositionally biased region" description="Polar residues" evidence="1">
    <location>
        <begin position="159"/>
        <end position="168"/>
    </location>
</feature>
<evidence type="ECO:0000259" key="2">
    <source>
        <dbReference type="Pfam" id="PF13873"/>
    </source>
</evidence>
<feature type="compositionally biased region" description="Basic residues" evidence="1">
    <location>
        <begin position="280"/>
        <end position="291"/>
    </location>
</feature>
<feature type="non-terminal residue" evidence="3">
    <location>
        <position position="392"/>
    </location>
</feature>
<dbReference type="InterPro" id="IPR028002">
    <property type="entry name" value="Myb_DNA-bind_5"/>
</dbReference>
<dbReference type="Pfam" id="PF13873">
    <property type="entry name" value="Myb_DNA-bind_5"/>
    <property type="match status" value="1"/>
</dbReference>
<organism evidence="3 4">
    <name type="scientific">Polyodon spathula</name>
    <name type="common">North American paddlefish</name>
    <name type="synonym">Squalus spathula</name>
    <dbReference type="NCBI Taxonomy" id="7913"/>
    <lineage>
        <taxon>Eukaryota</taxon>
        <taxon>Metazoa</taxon>
        <taxon>Chordata</taxon>
        <taxon>Craniata</taxon>
        <taxon>Vertebrata</taxon>
        <taxon>Euteleostomi</taxon>
        <taxon>Actinopterygii</taxon>
        <taxon>Chondrostei</taxon>
        <taxon>Acipenseriformes</taxon>
        <taxon>Polyodontidae</taxon>
        <taxon>Polyodon</taxon>
    </lineage>
</organism>
<feature type="region of interest" description="Disordered" evidence="1">
    <location>
        <begin position="355"/>
        <end position="392"/>
    </location>
</feature>
<protein>
    <submittedName>
        <fullName evidence="3">MYPOP protein</fullName>
    </submittedName>
</protein>
<dbReference type="PANTHER" id="PTHR23098:SF16">
    <property type="entry name" value="REGULATORY PROTEIN ZESTE"/>
    <property type="match status" value="1"/>
</dbReference>
<dbReference type="Proteomes" id="UP001166093">
    <property type="component" value="Unassembled WGS sequence"/>
</dbReference>
<proteinExistence type="predicted"/>
<evidence type="ECO:0000313" key="4">
    <source>
        <dbReference type="Proteomes" id="UP001166093"/>
    </source>
</evidence>
<feature type="compositionally biased region" description="Basic and acidic residues" evidence="1">
    <location>
        <begin position="1"/>
        <end position="15"/>
    </location>
</feature>
<feature type="region of interest" description="Disordered" evidence="1">
    <location>
        <begin position="1"/>
        <end position="24"/>
    </location>
</feature>
<dbReference type="PANTHER" id="PTHR23098">
    <property type="entry name" value="AGAP001331-PA-RELATED"/>
    <property type="match status" value="1"/>
</dbReference>
<name>A0ABS2XIP5_POLSP</name>
<feature type="non-terminal residue" evidence="3">
    <location>
        <position position="1"/>
    </location>
</feature>
<gene>
    <name evidence="3" type="primary">Mypop</name>
    <name evidence="3" type="ORF">GTO93_0008137</name>
</gene>
<evidence type="ECO:0000256" key="1">
    <source>
        <dbReference type="SAM" id="MobiDB-lite"/>
    </source>
</evidence>
<feature type="region of interest" description="Disordered" evidence="1">
    <location>
        <begin position="274"/>
        <end position="293"/>
    </location>
</feature>
<evidence type="ECO:0000313" key="3">
    <source>
        <dbReference type="EMBL" id="MBN3274165.1"/>
    </source>
</evidence>
<reference evidence="3" key="1">
    <citation type="journal article" date="2021" name="Cell">
        <title>Tracing the genetic footprints of vertebrate landing in non-teleost ray-finned fishes.</title>
        <authorList>
            <person name="Bi X."/>
            <person name="Wang K."/>
            <person name="Yang L."/>
            <person name="Pan H."/>
            <person name="Jiang H."/>
            <person name="Wei Q."/>
            <person name="Fang M."/>
            <person name="Yu H."/>
            <person name="Zhu C."/>
            <person name="Cai Y."/>
            <person name="He Y."/>
            <person name="Gan X."/>
            <person name="Zeng H."/>
            <person name="Yu D."/>
            <person name="Zhu Y."/>
            <person name="Jiang H."/>
            <person name="Qiu Q."/>
            <person name="Yang H."/>
            <person name="Zhang Y.E."/>
            <person name="Wang W."/>
            <person name="Zhu M."/>
            <person name="He S."/>
            <person name="Zhang G."/>
        </authorList>
    </citation>
    <scope>NUCLEOTIDE SEQUENCE</scope>
    <source>
        <strain evidence="3">Pddl_001</strain>
    </source>
</reference>
<feature type="region of interest" description="Disordered" evidence="1">
    <location>
        <begin position="224"/>
        <end position="267"/>
    </location>
</feature>
<keyword evidence="4" id="KW-1185">Reference proteome</keyword>
<sequence length="392" mass="43104">MADSMAHEEGSPMKERQRKPKFTPDQIQLLRQDVLAHASKLYGKNISPVPERKRVWQEITRHINEHSKTKRSVIEVQKRWQDERRGIKKRAQDLWRVLLETGQSLGGLTLQEEAILGTLDEAALGDLGGPGLSHSALHEQAAPEDYVCVRLGEVKQEPSESGASTPSRSAGDWKCEWSSEENPPELLSRYPELNRDPPELPSRYPELNRDPLELLSSHPELNRDLPKLLSRHPGTPGKTALKPELPSRIHTEAEEETTASWGNSPLLRDTQLAHSTGSVQRRRRRRKRRHGAVVQLSMATSLRRVATSSESIRRELRSLSASVGAFSRQIASLAGAVASVGSTIASALQNTQVIHAGPSSQGRGLSPGQSGSSDPCHASQNSPRSGDAANTP</sequence>
<feature type="domain" description="Myb/SANT-like DNA-binding" evidence="2">
    <location>
        <begin position="18"/>
        <end position="92"/>
    </location>
</feature>
<accession>A0ABS2XIP5</accession>
<feature type="region of interest" description="Disordered" evidence="1">
    <location>
        <begin position="156"/>
        <end position="207"/>
    </location>
</feature>
<dbReference type="EMBL" id="JAAWVQ010037345">
    <property type="protein sequence ID" value="MBN3274165.1"/>
    <property type="molecule type" value="Genomic_DNA"/>
</dbReference>
<comment type="caution">
    <text evidence="3">The sequence shown here is derived from an EMBL/GenBank/DDBJ whole genome shotgun (WGS) entry which is preliminary data.</text>
</comment>